<dbReference type="SUPFAM" id="SSF46565">
    <property type="entry name" value="Chaperone J-domain"/>
    <property type="match status" value="1"/>
</dbReference>
<evidence type="ECO:0000313" key="7">
    <source>
        <dbReference type="Proteomes" id="UP001628874"/>
    </source>
</evidence>
<dbReference type="InterPro" id="IPR001623">
    <property type="entry name" value="DnaJ_domain"/>
</dbReference>
<dbReference type="Pfam" id="PF00515">
    <property type="entry name" value="TPR_1"/>
    <property type="match status" value="1"/>
</dbReference>
<dbReference type="SUPFAM" id="SSF48452">
    <property type="entry name" value="TPR-like"/>
    <property type="match status" value="1"/>
</dbReference>
<name>A0ABW8WQN9_9CYAN</name>
<dbReference type="PANTHER" id="PTHR45188:SF2">
    <property type="entry name" value="DNAJ HOMOLOG SUBFAMILY C MEMBER 7"/>
    <property type="match status" value="1"/>
</dbReference>
<feature type="domain" description="J" evidence="5">
    <location>
        <begin position="15"/>
        <end position="101"/>
    </location>
</feature>
<reference evidence="6 7" key="1">
    <citation type="submission" date="2024-07" db="EMBL/GenBank/DDBJ databases">
        <authorList>
            <person name="Tripathy S."/>
        </authorList>
    </citation>
    <scope>NUCLEOTIDE SEQUENCE [LARGE SCALE GENOMIC DNA]</scope>
    <source>
        <strain evidence="6 7">VB-61278_2</strain>
    </source>
</reference>
<dbReference type="EMBL" id="JBFQGM010000008">
    <property type="protein sequence ID" value="MFL9463277.1"/>
    <property type="molecule type" value="Genomic_DNA"/>
</dbReference>
<dbReference type="CDD" id="cd06257">
    <property type="entry name" value="DnaJ"/>
    <property type="match status" value="1"/>
</dbReference>
<dbReference type="PANTHER" id="PTHR45188">
    <property type="entry name" value="DNAJ PROTEIN P58IPK HOMOLOG"/>
    <property type="match status" value="1"/>
</dbReference>
<keyword evidence="4" id="KW-0175">Coiled coil</keyword>
<proteinExistence type="predicted"/>
<dbReference type="InterPro" id="IPR019734">
    <property type="entry name" value="TPR_rpt"/>
</dbReference>
<dbReference type="InterPro" id="IPR036869">
    <property type="entry name" value="J_dom_sf"/>
</dbReference>
<protein>
    <submittedName>
        <fullName evidence="6">DnaJ domain-containing protein</fullName>
    </submittedName>
</protein>
<comment type="caution">
    <text evidence="6">The sequence shown here is derived from an EMBL/GenBank/DDBJ whole genome shotgun (WGS) entry which is preliminary data.</text>
</comment>
<feature type="coiled-coil region" evidence="4">
    <location>
        <begin position="46"/>
        <end position="73"/>
    </location>
</feature>
<dbReference type="Gene3D" id="1.10.287.110">
    <property type="entry name" value="DnaJ domain"/>
    <property type="match status" value="1"/>
</dbReference>
<evidence type="ECO:0000256" key="4">
    <source>
        <dbReference type="SAM" id="Coils"/>
    </source>
</evidence>
<evidence type="ECO:0000259" key="5">
    <source>
        <dbReference type="PROSITE" id="PS50076"/>
    </source>
</evidence>
<dbReference type="SMART" id="SM00028">
    <property type="entry name" value="TPR"/>
    <property type="match status" value="1"/>
</dbReference>
<dbReference type="InterPro" id="IPR011990">
    <property type="entry name" value="TPR-like_helical_dom_sf"/>
</dbReference>
<dbReference type="PROSITE" id="PS50293">
    <property type="entry name" value="TPR_REGION"/>
    <property type="match status" value="1"/>
</dbReference>
<keyword evidence="7" id="KW-1185">Reference proteome</keyword>
<evidence type="ECO:0000256" key="2">
    <source>
        <dbReference type="ARBA" id="ARBA00022803"/>
    </source>
</evidence>
<sequence length="214" mass="25247">MHPILRMSDRMSIEEAYFVLELKPGASQAEIKHTYRRLVKIWHPDNFSLVQQKEEAEEKIKLINEAYNKLKSYQPTQAEHPHPTSESYQTPIARVYVSRFNAEAFYNDGVENVKLGRYKDALTDFTHAIRLNPNYTEAYKYRGYVCSVLGYEHRANSDLDKAAQLEGQLRIRENYSSSSSRRSKRSKQKSRSKFPIGRFFRWIKSLLGLNRRYR</sequence>
<organism evidence="6 7">
    <name type="scientific">Scytonema tolypothrichoides VB-61278_2</name>
    <dbReference type="NCBI Taxonomy" id="3232314"/>
    <lineage>
        <taxon>Bacteria</taxon>
        <taxon>Bacillati</taxon>
        <taxon>Cyanobacteriota</taxon>
        <taxon>Cyanophyceae</taxon>
        <taxon>Nostocales</taxon>
        <taxon>Scytonemataceae</taxon>
        <taxon>Scytonema</taxon>
    </lineage>
</organism>
<dbReference type="PROSITE" id="PS50076">
    <property type="entry name" value="DNAJ_2"/>
    <property type="match status" value="1"/>
</dbReference>
<feature type="repeat" description="TPR" evidence="3">
    <location>
        <begin position="102"/>
        <end position="135"/>
    </location>
</feature>
<keyword evidence="1" id="KW-0677">Repeat</keyword>
<dbReference type="PROSITE" id="PS50005">
    <property type="entry name" value="TPR"/>
    <property type="match status" value="1"/>
</dbReference>
<evidence type="ECO:0000256" key="3">
    <source>
        <dbReference type="PROSITE-ProRule" id="PRU00339"/>
    </source>
</evidence>
<dbReference type="Gene3D" id="1.25.40.10">
    <property type="entry name" value="Tetratricopeptide repeat domain"/>
    <property type="match status" value="1"/>
</dbReference>
<accession>A0ABW8WQN9</accession>
<keyword evidence="2 3" id="KW-0802">TPR repeat</keyword>
<dbReference type="Proteomes" id="UP001628874">
    <property type="component" value="Unassembled WGS sequence"/>
</dbReference>
<evidence type="ECO:0000313" key="6">
    <source>
        <dbReference type="EMBL" id="MFL9463277.1"/>
    </source>
</evidence>
<dbReference type="SMART" id="SM00271">
    <property type="entry name" value="DnaJ"/>
    <property type="match status" value="1"/>
</dbReference>
<dbReference type="PRINTS" id="PR00625">
    <property type="entry name" value="JDOMAIN"/>
</dbReference>
<dbReference type="Pfam" id="PF00226">
    <property type="entry name" value="DnaJ"/>
    <property type="match status" value="1"/>
</dbReference>
<gene>
    <name evidence="6" type="ORF">AB0759_21950</name>
</gene>
<evidence type="ECO:0000256" key="1">
    <source>
        <dbReference type="ARBA" id="ARBA00022737"/>
    </source>
</evidence>